<dbReference type="OrthoDB" id="9806864at2"/>
<proteinExistence type="inferred from homology"/>
<dbReference type="PATRIC" id="fig|1423804.4.peg.1224"/>
<dbReference type="SMART" id="SM00347">
    <property type="entry name" value="HTH_MARR"/>
    <property type="match status" value="1"/>
</dbReference>
<dbReference type="Pfam" id="PF22381">
    <property type="entry name" value="Staph_reg_Sar_Rot"/>
    <property type="match status" value="1"/>
</dbReference>
<dbReference type="GO" id="GO:0003700">
    <property type="term" value="F:DNA-binding transcription factor activity"/>
    <property type="evidence" value="ECO:0007669"/>
    <property type="project" value="InterPro"/>
</dbReference>
<evidence type="ECO:0000313" key="10">
    <source>
        <dbReference type="Proteomes" id="UP000051442"/>
    </source>
</evidence>
<reference evidence="9 10" key="1">
    <citation type="journal article" date="2015" name="Genome Announc.">
        <title>Expanding the biotechnology potential of lactobacilli through comparative genomics of 213 strains and associated genera.</title>
        <authorList>
            <person name="Sun Z."/>
            <person name="Harris H.M."/>
            <person name="McCann A."/>
            <person name="Guo C."/>
            <person name="Argimon S."/>
            <person name="Zhang W."/>
            <person name="Yang X."/>
            <person name="Jeffery I.B."/>
            <person name="Cooney J.C."/>
            <person name="Kagawa T.F."/>
            <person name="Liu W."/>
            <person name="Song Y."/>
            <person name="Salvetti E."/>
            <person name="Wrobel A."/>
            <person name="Rasinkangas P."/>
            <person name="Parkhill J."/>
            <person name="Rea M.C."/>
            <person name="O'Sullivan O."/>
            <person name="Ritari J."/>
            <person name="Douillard F.P."/>
            <person name="Paul Ross R."/>
            <person name="Yang R."/>
            <person name="Briner A.E."/>
            <person name="Felis G.E."/>
            <person name="de Vos W.M."/>
            <person name="Barrangou R."/>
            <person name="Klaenhammer T.R."/>
            <person name="Caufield P.W."/>
            <person name="Cui Y."/>
            <person name="Zhang H."/>
            <person name="O'Toole P.W."/>
        </authorList>
    </citation>
    <scope>NUCLEOTIDE SEQUENCE [LARGE SCALE GENOMIC DNA]</scope>
    <source>
        <strain evidence="9 10">DSM 23365</strain>
    </source>
</reference>
<keyword evidence="2" id="KW-0805">Transcription regulation</keyword>
<evidence type="ECO:0000313" key="9">
    <source>
        <dbReference type="EMBL" id="KRN26573.1"/>
    </source>
</evidence>
<dbReference type="RefSeq" id="WP_054737288.1">
    <property type="nucleotide sequence ID" value="NZ_AYZM01000017.1"/>
</dbReference>
<comment type="similarity">
    <text evidence="5">Belongs to the SarZ family.</text>
</comment>
<evidence type="ECO:0000256" key="3">
    <source>
        <dbReference type="ARBA" id="ARBA00023125"/>
    </source>
</evidence>
<evidence type="ECO:0000256" key="4">
    <source>
        <dbReference type="ARBA" id="ARBA00023163"/>
    </source>
</evidence>
<dbReference type="InterPro" id="IPR036388">
    <property type="entry name" value="WH-like_DNA-bd_sf"/>
</dbReference>
<dbReference type="InterPro" id="IPR000835">
    <property type="entry name" value="HTH_MarR-typ"/>
</dbReference>
<dbReference type="SUPFAM" id="SSF46785">
    <property type="entry name" value="Winged helix' DNA-binding domain"/>
    <property type="match status" value="1"/>
</dbReference>
<comment type="subcellular location">
    <subcellularLocation>
        <location evidence="1">Cytoplasm</location>
    </subcellularLocation>
</comment>
<dbReference type="GO" id="GO:0005737">
    <property type="term" value="C:cytoplasm"/>
    <property type="evidence" value="ECO:0007669"/>
    <property type="project" value="UniProtKB-SubCell"/>
</dbReference>
<dbReference type="EMBL" id="AYZM01000017">
    <property type="protein sequence ID" value="KRN26573.1"/>
    <property type="molecule type" value="Genomic_DNA"/>
</dbReference>
<dbReference type="PANTHER" id="PTHR42756">
    <property type="entry name" value="TRANSCRIPTIONAL REGULATOR, MARR"/>
    <property type="match status" value="1"/>
</dbReference>
<gene>
    <name evidence="9" type="ORF">FD14_GL001141</name>
</gene>
<dbReference type="GO" id="GO:0003677">
    <property type="term" value="F:DNA binding"/>
    <property type="evidence" value="ECO:0007669"/>
    <property type="project" value="UniProtKB-KW"/>
</dbReference>
<organism evidence="9 10">
    <name type="scientific">Secundilactobacillus similis DSM 23365 = JCM 2765</name>
    <dbReference type="NCBI Taxonomy" id="1423804"/>
    <lineage>
        <taxon>Bacteria</taxon>
        <taxon>Bacillati</taxon>
        <taxon>Bacillota</taxon>
        <taxon>Bacilli</taxon>
        <taxon>Lactobacillales</taxon>
        <taxon>Lactobacillaceae</taxon>
        <taxon>Secundilactobacillus</taxon>
    </lineage>
</organism>
<dbReference type="InterPro" id="IPR036390">
    <property type="entry name" value="WH_DNA-bd_sf"/>
</dbReference>
<keyword evidence="4" id="KW-0804">Transcription</keyword>
<evidence type="ECO:0000256" key="6">
    <source>
        <dbReference type="ARBA" id="ARBA00047188"/>
    </source>
</evidence>
<evidence type="ECO:0000256" key="1">
    <source>
        <dbReference type="ARBA" id="ARBA00004496"/>
    </source>
</evidence>
<feature type="domain" description="HTH marR-type" evidence="8">
    <location>
        <begin position="1"/>
        <end position="147"/>
    </location>
</feature>
<name>A0A0R2FPP3_9LACO</name>
<keyword evidence="10" id="KW-1185">Reference proteome</keyword>
<dbReference type="InterPro" id="IPR055166">
    <property type="entry name" value="Transc_reg_Sar_Rot_HTH"/>
</dbReference>
<dbReference type="PROSITE" id="PS50995">
    <property type="entry name" value="HTH_MARR_2"/>
    <property type="match status" value="1"/>
</dbReference>
<dbReference type="STRING" id="1423804.FD14_GL001141"/>
<dbReference type="AlphaFoldDB" id="A0A0R2FPP3"/>
<dbReference type="Gene3D" id="1.10.10.10">
    <property type="entry name" value="Winged helix-like DNA-binding domain superfamily/Winged helix DNA-binding domain"/>
    <property type="match status" value="1"/>
</dbReference>
<evidence type="ECO:0000256" key="5">
    <source>
        <dbReference type="ARBA" id="ARBA00046337"/>
    </source>
</evidence>
<evidence type="ECO:0000256" key="2">
    <source>
        <dbReference type="ARBA" id="ARBA00023015"/>
    </source>
</evidence>
<evidence type="ECO:0000259" key="8">
    <source>
        <dbReference type="PROSITE" id="PS50995"/>
    </source>
</evidence>
<sequence>MATQALSLAEQLCFSVYNANRLFNQFYQQALTPYQLTYPQYLVLLALWERDQQAVHELADQLHLASNTLTPMLKRMEQAGWVTRTRPAEDQRQLIIGLTDQARDQQAEIVNAILHCIQDQTALTAADYERMLADNQRLVTELRKVVK</sequence>
<accession>A0A0R2FPP3</accession>
<dbReference type="PANTHER" id="PTHR42756:SF1">
    <property type="entry name" value="TRANSCRIPTIONAL REPRESSOR OF EMRAB OPERON"/>
    <property type="match status" value="1"/>
</dbReference>
<keyword evidence="3" id="KW-0238">DNA-binding</keyword>
<evidence type="ECO:0000256" key="7">
    <source>
        <dbReference type="ARBA" id="ARBA00047207"/>
    </source>
</evidence>
<comment type="caution">
    <text evidence="9">The sequence shown here is derived from an EMBL/GenBank/DDBJ whole genome shotgun (WGS) entry which is preliminary data.</text>
</comment>
<dbReference type="Proteomes" id="UP000051442">
    <property type="component" value="Unassembled WGS sequence"/>
</dbReference>
<protein>
    <recommendedName>
        <fullName evidence="6">HTH-type transcriptional regulator SarZ</fullName>
    </recommendedName>
    <alternativeName>
        <fullName evidence="7">Staphylococcal accessory regulator Z</fullName>
    </alternativeName>
</protein>